<dbReference type="Pfam" id="PF01047">
    <property type="entry name" value="MarR"/>
    <property type="match status" value="1"/>
</dbReference>
<dbReference type="EMBL" id="LVVZ01000018">
    <property type="protein sequence ID" value="OKL43748.1"/>
    <property type="molecule type" value="Genomic_DNA"/>
</dbReference>
<dbReference type="STRING" id="197461.A3843_11525"/>
<evidence type="ECO:0000256" key="3">
    <source>
        <dbReference type="ARBA" id="ARBA00023163"/>
    </source>
</evidence>
<dbReference type="AlphaFoldDB" id="A0A1U7JGC4"/>
<keyword evidence="2" id="KW-0238">DNA-binding</keyword>
<dbReference type="PANTHER" id="PTHR35790">
    <property type="entry name" value="HTH-TYPE TRANSCRIPTIONAL REGULATOR PCHR"/>
    <property type="match status" value="1"/>
</dbReference>
<dbReference type="InterPro" id="IPR036388">
    <property type="entry name" value="WH-like_DNA-bd_sf"/>
</dbReference>
<keyword evidence="6" id="KW-1185">Reference proteome</keyword>
<dbReference type="PANTHER" id="PTHR35790:SF4">
    <property type="entry name" value="HTH-TYPE TRANSCRIPTIONAL REGULATOR PCHR"/>
    <property type="match status" value="1"/>
</dbReference>
<dbReference type="RefSeq" id="WP_028481532.1">
    <property type="nucleotide sequence ID" value="NZ_LVVZ01000018.1"/>
</dbReference>
<evidence type="ECO:0000259" key="4">
    <source>
        <dbReference type="PROSITE" id="PS50995"/>
    </source>
</evidence>
<dbReference type="SMART" id="SM00347">
    <property type="entry name" value="HTH_MARR"/>
    <property type="match status" value="1"/>
</dbReference>
<proteinExistence type="predicted"/>
<dbReference type="PROSITE" id="PS50995">
    <property type="entry name" value="HTH_MARR_2"/>
    <property type="match status" value="1"/>
</dbReference>
<dbReference type="InterPro" id="IPR036390">
    <property type="entry name" value="WH_DNA-bd_sf"/>
</dbReference>
<comment type="caution">
    <text evidence="5">The sequence shown here is derived from an EMBL/GenBank/DDBJ whole genome shotgun (WGS) entry which is preliminary data.</text>
</comment>
<protein>
    <recommendedName>
        <fullName evidence="4">HTH marR-type domain-containing protein</fullName>
    </recommendedName>
</protein>
<evidence type="ECO:0000313" key="5">
    <source>
        <dbReference type="EMBL" id="OKL43748.1"/>
    </source>
</evidence>
<dbReference type="SUPFAM" id="SSF46785">
    <property type="entry name" value="Winged helix' DNA-binding domain"/>
    <property type="match status" value="1"/>
</dbReference>
<evidence type="ECO:0000313" key="6">
    <source>
        <dbReference type="Proteomes" id="UP000185783"/>
    </source>
</evidence>
<evidence type="ECO:0000256" key="2">
    <source>
        <dbReference type="ARBA" id="ARBA00023125"/>
    </source>
</evidence>
<gene>
    <name evidence="5" type="ORF">A3843_11525</name>
</gene>
<reference evidence="5 6" key="1">
    <citation type="submission" date="2016-03" db="EMBL/GenBank/DDBJ databases">
        <title>Genome sequence of Nesiotobacter sp. nov., a moderately halophilic alphaproteobacterium isolated from the Yellow Sea, China.</title>
        <authorList>
            <person name="Zhang G."/>
            <person name="Zhang R."/>
        </authorList>
    </citation>
    <scope>NUCLEOTIDE SEQUENCE [LARGE SCALE GENOMIC DNA]</scope>
    <source>
        <strain evidence="5 6">WB1-6</strain>
    </source>
</reference>
<name>A0A1U7JGC4_9HYPH</name>
<dbReference type="Gene3D" id="1.10.10.10">
    <property type="entry name" value="Winged helix-like DNA-binding domain superfamily/Winged helix DNA-binding domain"/>
    <property type="match status" value="1"/>
</dbReference>
<dbReference type="InterPro" id="IPR052067">
    <property type="entry name" value="Metal_resp_HTH_trans_reg"/>
</dbReference>
<dbReference type="GO" id="GO:0003700">
    <property type="term" value="F:DNA-binding transcription factor activity"/>
    <property type="evidence" value="ECO:0007669"/>
    <property type="project" value="InterPro"/>
</dbReference>
<accession>A0A1U7JGC4</accession>
<feature type="domain" description="HTH marR-type" evidence="4">
    <location>
        <begin position="6"/>
        <end position="144"/>
    </location>
</feature>
<dbReference type="Proteomes" id="UP000185783">
    <property type="component" value="Unassembled WGS sequence"/>
</dbReference>
<sequence length="145" mass="16645">MKNDSFTQLMENIYAAGDKMDSYAAVPREYGTDDLLYMTEVHLLDRIGNKDRANITQLANEIGKTKGAIAQTVDKLEAKGLLRKEPDPTDVRRKILLLTDTGKTVFETHRAKDQKAFERFKERLPEYTEEDFQKCADIIAKIFKL</sequence>
<evidence type="ECO:0000256" key="1">
    <source>
        <dbReference type="ARBA" id="ARBA00023015"/>
    </source>
</evidence>
<keyword evidence="1" id="KW-0805">Transcription regulation</keyword>
<organism evidence="5 6">
    <name type="scientific">Pseudovibrio exalbescens</name>
    <dbReference type="NCBI Taxonomy" id="197461"/>
    <lineage>
        <taxon>Bacteria</taxon>
        <taxon>Pseudomonadati</taxon>
        <taxon>Pseudomonadota</taxon>
        <taxon>Alphaproteobacteria</taxon>
        <taxon>Hyphomicrobiales</taxon>
        <taxon>Stappiaceae</taxon>
        <taxon>Pseudovibrio</taxon>
    </lineage>
</organism>
<dbReference type="InterPro" id="IPR000835">
    <property type="entry name" value="HTH_MarR-typ"/>
</dbReference>
<dbReference type="GO" id="GO:0003677">
    <property type="term" value="F:DNA binding"/>
    <property type="evidence" value="ECO:0007669"/>
    <property type="project" value="UniProtKB-KW"/>
</dbReference>
<keyword evidence="3" id="KW-0804">Transcription</keyword>